<dbReference type="Pfam" id="PF04264">
    <property type="entry name" value="YceI"/>
    <property type="match status" value="1"/>
</dbReference>
<dbReference type="SUPFAM" id="SSF101874">
    <property type="entry name" value="YceI-like"/>
    <property type="match status" value="1"/>
</dbReference>
<dbReference type="PANTHER" id="PTHR34406">
    <property type="entry name" value="PROTEIN YCEI"/>
    <property type="match status" value="1"/>
</dbReference>
<evidence type="ECO:0000259" key="1">
    <source>
        <dbReference type="SMART" id="SM00867"/>
    </source>
</evidence>
<evidence type="ECO:0000313" key="4">
    <source>
        <dbReference type="EMBL" id="CRF43949.1"/>
    </source>
</evidence>
<dbReference type="Proteomes" id="UP000038622">
    <property type="component" value="Unassembled WGS sequence"/>
</dbReference>
<reference evidence="6 7" key="3">
    <citation type="submission" date="2014-12" db="EMBL/GenBank/DDBJ databases">
        <authorList>
            <person name="Jaenicke S."/>
        </authorList>
    </citation>
    <scope>NUCLEOTIDE SEQUENCE [LARGE SCALE GENOMIC DNA]</scope>
</reference>
<dbReference type="RefSeq" id="WP_053941954.1">
    <property type="nucleotide sequence ID" value="NZ_CDMH01000068.1"/>
</dbReference>
<organism evidence="2 5">
    <name type="scientific">Helicobacter ailurogastricus</name>
    <dbReference type="NCBI Taxonomy" id="1578720"/>
    <lineage>
        <taxon>Bacteria</taxon>
        <taxon>Pseudomonadati</taxon>
        <taxon>Campylobacterota</taxon>
        <taxon>Epsilonproteobacteria</taxon>
        <taxon>Campylobacterales</taxon>
        <taxon>Helicobacteraceae</taxon>
        <taxon>Helicobacter</taxon>
    </lineage>
</organism>
<protein>
    <recommendedName>
        <fullName evidence="1">Lipid/polyisoprenoid-binding YceI-like domain-containing protein</fullName>
    </recommendedName>
</protein>
<evidence type="ECO:0000313" key="6">
    <source>
        <dbReference type="Proteomes" id="UP000041394"/>
    </source>
</evidence>
<sequence>MRFYTLSLILAGLLSATPYKIDTTHSSVGFSATHLLVSKVNGDFSQFKGAVDIEKGQLKALDGEIEIKSIDTKNAKRDKDLLSANFFDAHEYPKGYLKATKISQKGDGGLQVKAMLKLKDTEKEITLNGKLTGPIKHPMSGAEVYGLELHGQVSRKAFKIGQSFPAKIVGEDIQIAIHLELHR</sequence>
<dbReference type="EMBL" id="CDML01000006">
    <property type="protein sequence ID" value="CRF40424.1"/>
    <property type="molecule type" value="Genomic_DNA"/>
</dbReference>
<dbReference type="SMART" id="SM00867">
    <property type="entry name" value="YceI"/>
    <property type="match status" value="1"/>
</dbReference>
<dbReference type="Proteomes" id="UP000041394">
    <property type="component" value="Unassembled WGS sequence"/>
</dbReference>
<gene>
    <name evidence="2" type="ORF">HAL011_01810</name>
    <name evidence="3" type="ORF">HAL013_16330</name>
    <name evidence="4" type="ORF">HAL09_05130</name>
</gene>
<evidence type="ECO:0000313" key="5">
    <source>
        <dbReference type="Proteomes" id="UP000038622"/>
    </source>
</evidence>
<dbReference type="Gene3D" id="2.40.128.110">
    <property type="entry name" value="Lipid/polyisoprenoid-binding, YceI-like"/>
    <property type="match status" value="1"/>
</dbReference>
<dbReference type="InterPro" id="IPR036761">
    <property type="entry name" value="TTHA0802/YceI-like_sf"/>
</dbReference>
<name>A0A0K2X6U2_9HELI</name>
<feature type="domain" description="Lipid/polyisoprenoid-binding YceI-like" evidence="1">
    <location>
        <begin position="18"/>
        <end position="182"/>
    </location>
</feature>
<evidence type="ECO:0000313" key="7">
    <source>
        <dbReference type="Proteomes" id="UP000045175"/>
    </source>
</evidence>
<dbReference type="EMBL" id="CDMN01000021">
    <property type="protein sequence ID" value="CRF43949.1"/>
    <property type="molecule type" value="Genomic_DNA"/>
</dbReference>
<dbReference type="STRING" id="1578720.HAL011_01810"/>
<dbReference type="OrthoDB" id="9811006at2"/>
<dbReference type="AlphaFoldDB" id="A0A0K2X6U2"/>
<keyword evidence="5" id="KW-1185">Reference proteome</keyword>
<dbReference type="PANTHER" id="PTHR34406:SF1">
    <property type="entry name" value="PROTEIN YCEI"/>
    <property type="match status" value="1"/>
</dbReference>
<evidence type="ECO:0000313" key="3">
    <source>
        <dbReference type="EMBL" id="CRF43396.1"/>
    </source>
</evidence>
<dbReference type="InterPro" id="IPR007372">
    <property type="entry name" value="Lipid/polyisoprenoid-bd_YceI"/>
</dbReference>
<reference evidence="5" key="2">
    <citation type="submission" date="2014-12" db="EMBL/GenBank/DDBJ databases">
        <authorList>
            <person name="Smet A."/>
        </authorList>
    </citation>
    <scope>NUCLEOTIDE SEQUENCE [LARGE SCALE GENOMIC DNA]</scope>
</reference>
<proteinExistence type="predicted"/>
<dbReference type="Proteomes" id="UP000045175">
    <property type="component" value="Unassembled WGS sequence"/>
</dbReference>
<reference evidence="2" key="1">
    <citation type="submission" date="2014-12" db="EMBL/GenBank/DDBJ databases">
        <title>Whole genome sequences of four Staphylococcus schleiferi canine isolates.</title>
        <authorList>
            <person name="Misic A.M."/>
            <person name="Cain C."/>
            <person name="Morris D.O."/>
            <person name="Rankin S."/>
            <person name="Beiting D."/>
        </authorList>
    </citation>
    <scope>NUCLEOTIDE SEQUENCE</scope>
    <source>
        <strain evidence="2">ASB11</strain>
        <strain evidence="3">ASB13</strain>
        <strain evidence="4">ASB9</strain>
    </source>
</reference>
<accession>A0A0K2X6U2</accession>
<dbReference type="EMBL" id="CDMH01000068">
    <property type="protein sequence ID" value="CRF43396.1"/>
    <property type="molecule type" value="Genomic_DNA"/>
</dbReference>
<evidence type="ECO:0000313" key="2">
    <source>
        <dbReference type="EMBL" id="CRF40424.1"/>
    </source>
</evidence>